<dbReference type="InterPro" id="IPR025997">
    <property type="entry name" value="SBP_2_dom"/>
</dbReference>
<evidence type="ECO:0000259" key="4">
    <source>
        <dbReference type="Pfam" id="PF13407"/>
    </source>
</evidence>
<dbReference type="Gene3D" id="3.40.50.2300">
    <property type="match status" value="2"/>
</dbReference>
<dbReference type="EMBL" id="VANP01000006">
    <property type="protein sequence ID" value="TLP58626.1"/>
    <property type="molecule type" value="Genomic_DNA"/>
</dbReference>
<dbReference type="OrthoDB" id="9773673at2"/>
<feature type="domain" description="Periplasmic binding protein" evidence="4">
    <location>
        <begin position="98"/>
        <end position="323"/>
    </location>
</feature>
<keyword evidence="2" id="KW-0732">Signal</keyword>
<keyword evidence="6" id="KW-1185">Reference proteome</keyword>
<dbReference type="PANTHER" id="PTHR30036">
    <property type="entry name" value="D-XYLOSE-BINDING PERIPLASMIC PROTEIN"/>
    <property type="match status" value="1"/>
</dbReference>
<comment type="caution">
    <text evidence="5">The sequence shown here is derived from an EMBL/GenBank/DDBJ whole genome shotgun (WGS) entry which is preliminary data.</text>
</comment>
<feature type="region of interest" description="Disordered" evidence="3">
    <location>
        <begin position="354"/>
        <end position="384"/>
    </location>
</feature>
<evidence type="ECO:0000313" key="5">
    <source>
        <dbReference type="EMBL" id="TLP58626.1"/>
    </source>
</evidence>
<protein>
    <submittedName>
        <fullName evidence="5">Substrate-binding domain-containing protein</fullName>
    </submittedName>
</protein>
<comment type="subcellular location">
    <subcellularLocation>
        <location evidence="1">Cell envelope</location>
    </subcellularLocation>
</comment>
<evidence type="ECO:0000256" key="2">
    <source>
        <dbReference type="ARBA" id="ARBA00022729"/>
    </source>
</evidence>
<dbReference type="InterPro" id="IPR050555">
    <property type="entry name" value="Bact_Solute-Bind_Prot2"/>
</dbReference>
<dbReference type="GO" id="GO:0030288">
    <property type="term" value="C:outer membrane-bounded periplasmic space"/>
    <property type="evidence" value="ECO:0007669"/>
    <property type="project" value="TreeGrafter"/>
</dbReference>
<dbReference type="SUPFAM" id="SSF53822">
    <property type="entry name" value="Periplasmic binding protein-like I"/>
    <property type="match status" value="1"/>
</dbReference>
<name>A0A5R8Z0V6_9ACTN</name>
<dbReference type="Pfam" id="PF13407">
    <property type="entry name" value="Peripla_BP_4"/>
    <property type="match status" value="1"/>
</dbReference>
<dbReference type="PANTHER" id="PTHR30036:SF1">
    <property type="entry name" value="D-XYLOSE-BINDING PERIPLASMIC PROTEIN"/>
    <property type="match status" value="1"/>
</dbReference>
<evidence type="ECO:0000313" key="6">
    <source>
        <dbReference type="Proteomes" id="UP000309033"/>
    </source>
</evidence>
<dbReference type="Proteomes" id="UP000309033">
    <property type="component" value="Unassembled WGS sequence"/>
</dbReference>
<organism evidence="5 6">
    <name type="scientific">Microbispora triticiradicis</name>
    <dbReference type="NCBI Taxonomy" id="2200763"/>
    <lineage>
        <taxon>Bacteria</taxon>
        <taxon>Bacillati</taxon>
        <taxon>Actinomycetota</taxon>
        <taxon>Actinomycetes</taxon>
        <taxon>Streptosporangiales</taxon>
        <taxon>Streptosporangiaceae</taxon>
        <taxon>Microbispora</taxon>
    </lineage>
</organism>
<reference evidence="5" key="1">
    <citation type="submission" date="2019-05" db="EMBL/GenBank/DDBJ databases">
        <title>Isolation, diversity and antifungal activity of Actinobacteria from wheat.</title>
        <authorList>
            <person name="Yu B."/>
        </authorList>
    </citation>
    <scope>NUCLEOTIDE SEQUENCE [LARGE SCALE GENOMIC DNA]</scope>
    <source>
        <strain evidence="5">NEAU-HEGS1-5</strain>
    </source>
</reference>
<accession>A0A5R8Z0V6</accession>
<dbReference type="AlphaFoldDB" id="A0A5R8Z0V6"/>
<sequence length="384" mass="38198">MVRVCDARGGQAPHTTALRNVAPQRIGGVPVGRRLAGVCVLLLASVSACGQRGEEREAGLGAIGTIREGFTVGLLLPREGPERALFTRALTARCPRCRVEYANAAGDRARQGRQIGRMLADGVRVLVLGAVDPGSAAPWVARAKLAGAKVVAYDRLADGPVDAYVSTDPARAGRMQALALLGAMKRPGKGPGPVLLLNGPPGDPYAAAVKRSLHAVLDGRVTIARERDLARPGDAAREVAAALAALGGPAKVAGVCCPGDAAEAVAAALARAGAAGVPLVGQGGRTGVPRRAPAQASTATVRADVAAEAAAAARLAVEVAGGRTVYGTATVSNGTTASIPAVLVPPVVVTKDSAAGPRNAGPEAAGSAGPAVPEGAAGAVVRPR</sequence>
<evidence type="ECO:0000256" key="1">
    <source>
        <dbReference type="ARBA" id="ARBA00004196"/>
    </source>
</evidence>
<gene>
    <name evidence="5" type="ORF">FED44_17320</name>
</gene>
<dbReference type="InterPro" id="IPR028082">
    <property type="entry name" value="Peripla_BP_I"/>
</dbReference>
<evidence type="ECO:0000256" key="3">
    <source>
        <dbReference type="SAM" id="MobiDB-lite"/>
    </source>
</evidence>
<dbReference type="GO" id="GO:0030246">
    <property type="term" value="F:carbohydrate binding"/>
    <property type="evidence" value="ECO:0007669"/>
    <property type="project" value="TreeGrafter"/>
</dbReference>
<feature type="compositionally biased region" description="Low complexity" evidence="3">
    <location>
        <begin position="360"/>
        <end position="384"/>
    </location>
</feature>
<proteinExistence type="predicted"/>